<dbReference type="SUPFAM" id="SSF55874">
    <property type="entry name" value="ATPase domain of HSP90 chaperone/DNA topoisomerase II/histidine kinase"/>
    <property type="match status" value="1"/>
</dbReference>
<evidence type="ECO:0000259" key="5">
    <source>
        <dbReference type="SMART" id="SM01340"/>
    </source>
</evidence>
<dbReference type="GO" id="GO:0030983">
    <property type="term" value="F:mismatched DNA binding"/>
    <property type="evidence" value="ECO:0007669"/>
    <property type="project" value="InterPro"/>
</dbReference>
<dbReference type="Gene3D" id="3.30.565.10">
    <property type="entry name" value="Histidine kinase-like ATPase, C-terminal domain"/>
    <property type="match status" value="1"/>
</dbReference>
<dbReference type="GO" id="GO:0006298">
    <property type="term" value="P:mismatch repair"/>
    <property type="evidence" value="ECO:0007669"/>
    <property type="project" value="InterPro"/>
</dbReference>
<comment type="caution">
    <text evidence="6">The sequence shown here is derived from an EMBL/GenBank/DDBJ whole genome shotgun (WGS) entry which is preliminary data.</text>
</comment>
<dbReference type="AlphaFoldDB" id="A0AAD8A461"/>
<sequence>MIHENVNFREVKRLSAEVRSQLRSGVVITNMAQCVVELVLNALDAGATSIAVRVNFNYFKVQVVDNGCGMKLEELDLIGERFMTSKCHSISDLCNNLKSFGFRGEALASIREISGLLILESRPQEDDVTYSKAFNHGKAHKANISATKRATHGTTVTVHDFMYNMPVRRQRLQSAIDLEEIKSSMESIALIQPQASFSLRNDTNGNLVLHTWKCSDTLTAFTHLFGQDIASTLVCVGSTLSEFKINGYISREGHYHKNLQFIYINKRLVLKTKLHKLANSMLANSVLLKNNAGNDLPISKEGTVGRWLAFSPPRREKHAIFILNIECPFMLTIFVWILKRR</sequence>
<name>A0AAD8A461_DIPPU</name>
<evidence type="ECO:0000256" key="2">
    <source>
        <dbReference type="ARBA" id="ARBA00022763"/>
    </source>
</evidence>
<keyword evidence="4" id="KW-0812">Transmembrane</keyword>
<evidence type="ECO:0000313" key="6">
    <source>
        <dbReference type="EMBL" id="KAJ9592071.1"/>
    </source>
</evidence>
<feature type="transmembrane region" description="Helical" evidence="4">
    <location>
        <begin position="319"/>
        <end position="338"/>
    </location>
</feature>
<dbReference type="SMART" id="SM01340">
    <property type="entry name" value="DNA_mis_repair"/>
    <property type="match status" value="1"/>
</dbReference>
<comment type="similarity">
    <text evidence="1">Belongs to the DNA mismatch repair MutL/HexB family.</text>
</comment>
<dbReference type="PROSITE" id="PS00058">
    <property type="entry name" value="DNA_MISMATCH_REPAIR_1"/>
    <property type="match status" value="1"/>
</dbReference>
<dbReference type="Pfam" id="PF13589">
    <property type="entry name" value="HATPase_c_3"/>
    <property type="match status" value="1"/>
</dbReference>
<keyword evidence="4" id="KW-1133">Transmembrane helix</keyword>
<evidence type="ECO:0000256" key="4">
    <source>
        <dbReference type="SAM" id="Phobius"/>
    </source>
</evidence>
<dbReference type="Pfam" id="PF01119">
    <property type="entry name" value="DNA_mis_repair"/>
    <property type="match status" value="1"/>
</dbReference>
<organism evidence="6 7">
    <name type="scientific">Diploptera punctata</name>
    <name type="common">Pacific beetle cockroach</name>
    <dbReference type="NCBI Taxonomy" id="6984"/>
    <lineage>
        <taxon>Eukaryota</taxon>
        <taxon>Metazoa</taxon>
        <taxon>Ecdysozoa</taxon>
        <taxon>Arthropoda</taxon>
        <taxon>Hexapoda</taxon>
        <taxon>Insecta</taxon>
        <taxon>Pterygota</taxon>
        <taxon>Neoptera</taxon>
        <taxon>Polyneoptera</taxon>
        <taxon>Dictyoptera</taxon>
        <taxon>Blattodea</taxon>
        <taxon>Blaberoidea</taxon>
        <taxon>Blaberidae</taxon>
        <taxon>Diplopterinae</taxon>
        <taxon>Diploptera</taxon>
    </lineage>
</organism>
<dbReference type="GO" id="GO:0005524">
    <property type="term" value="F:ATP binding"/>
    <property type="evidence" value="ECO:0007669"/>
    <property type="project" value="InterPro"/>
</dbReference>
<feature type="domain" description="DNA mismatch repair protein S5" evidence="5">
    <location>
        <begin position="221"/>
        <end position="332"/>
    </location>
</feature>
<dbReference type="InterPro" id="IPR002099">
    <property type="entry name" value="MutL/Mlh/PMS"/>
</dbReference>
<dbReference type="InterPro" id="IPR020568">
    <property type="entry name" value="Ribosomal_Su5_D2-typ_SF"/>
</dbReference>
<evidence type="ECO:0000256" key="3">
    <source>
        <dbReference type="ARBA" id="ARBA00023204"/>
    </source>
</evidence>
<dbReference type="InterPro" id="IPR014721">
    <property type="entry name" value="Ribsml_uS5_D2-typ_fold_subgr"/>
</dbReference>
<dbReference type="GO" id="GO:0016887">
    <property type="term" value="F:ATP hydrolysis activity"/>
    <property type="evidence" value="ECO:0007669"/>
    <property type="project" value="InterPro"/>
</dbReference>
<dbReference type="EMBL" id="JASPKZ010003847">
    <property type="protein sequence ID" value="KAJ9592071.1"/>
    <property type="molecule type" value="Genomic_DNA"/>
</dbReference>
<dbReference type="PANTHER" id="PTHR10073">
    <property type="entry name" value="DNA MISMATCH REPAIR PROTEIN MLH, PMS, MUTL"/>
    <property type="match status" value="1"/>
</dbReference>
<dbReference type="GO" id="GO:0140664">
    <property type="term" value="F:ATP-dependent DNA damage sensor activity"/>
    <property type="evidence" value="ECO:0007669"/>
    <property type="project" value="InterPro"/>
</dbReference>
<keyword evidence="3" id="KW-0234">DNA repair</keyword>
<dbReference type="Proteomes" id="UP001233999">
    <property type="component" value="Unassembled WGS sequence"/>
</dbReference>
<dbReference type="GO" id="GO:0032300">
    <property type="term" value="C:mismatch repair complex"/>
    <property type="evidence" value="ECO:0007669"/>
    <property type="project" value="InterPro"/>
</dbReference>
<evidence type="ECO:0000313" key="7">
    <source>
        <dbReference type="Proteomes" id="UP001233999"/>
    </source>
</evidence>
<keyword evidence="7" id="KW-1185">Reference proteome</keyword>
<protein>
    <recommendedName>
        <fullName evidence="5">DNA mismatch repair protein S5 domain-containing protein</fullName>
    </recommendedName>
</protein>
<evidence type="ECO:0000256" key="1">
    <source>
        <dbReference type="ARBA" id="ARBA00006082"/>
    </source>
</evidence>
<proteinExistence type="inferred from homology"/>
<accession>A0AAD8A461</accession>
<reference evidence="6" key="1">
    <citation type="journal article" date="2023" name="IScience">
        <title>Live-bearing cockroach genome reveals convergent evolutionary mechanisms linked to viviparity in insects and beyond.</title>
        <authorList>
            <person name="Fouks B."/>
            <person name="Harrison M.C."/>
            <person name="Mikhailova A.A."/>
            <person name="Marchal E."/>
            <person name="English S."/>
            <person name="Carruthers M."/>
            <person name="Jennings E.C."/>
            <person name="Chiamaka E.L."/>
            <person name="Frigard R.A."/>
            <person name="Pippel M."/>
            <person name="Attardo G.M."/>
            <person name="Benoit J.B."/>
            <person name="Bornberg-Bauer E."/>
            <person name="Tobe S.S."/>
        </authorList>
    </citation>
    <scope>NUCLEOTIDE SEQUENCE</scope>
    <source>
        <strain evidence="6">Stay&amp;Tobe</strain>
    </source>
</reference>
<dbReference type="SUPFAM" id="SSF54211">
    <property type="entry name" value="Ribosomal protein S5 domain 2-like"/>
    <property type="match status" value="1"/>
</dbReference>
<reference evidence="6" key="2">
    <citation type="submission" date="2023-05" db="EMBL/GenBank/DDBJ databases">
        <authorList>
            <person name="Fouks B."/>
        </authorList>
    </citation>
    <scope>NUCLEOTIDE SEQUENCE</scope>
    <source>
        <strain evidence="6">Stay&amp;Tobe</strain>
        <tissue evidence="6">Testes</tissue>
    </source>
</reference>
<dbReference type="InterPro" id="IPR014762">
    <property type="entry name" value="DNA_mismatch_repair_CS"/>
</dbReference>
<dbReference type="FunFam" id="3.30.565.10:FF:000003">
    <property type="entry name" value="DNA mismatch repair endonuclease MutL"/>
    <property type="match status" value="1"/>
</dbReference>
<dbReference type="Gene3D" id="3.30.230.10">
    <property type="match status" value="1"/>
</dbReference>
<dbReference type="InterPro" id="IPR013507">
    <property type="entry name" value="DNA_mismatch_S5_2-like"/>
</dbReference>
<dbReference type="InterPro" id="IPR036890">
    <property type="entry name" value="HATPase_C_sf"/>
</dbReference>
<gene>
    <name evidence="6" type="ORF">L9F63_001380</name>
</gene>
<dbReference type="InterPro" id="IPR038973">
    <property type="entry name" value="MutL/Mlh/Pms-like"/>
</dbReference>
<dbReference type="NCBIfam" id="TIGR00585">
    <property type="entry name" value="mutl"/>
    <property type="match status" value="1"/>
</dbReference>
<keyword evidence="2" id="KW-0227">DNA damage</keyword>
<dbReference type="PANTHER" id="PTHR10073:SF47">
    <property type="entry name" value="DNA MISMATCH REPAIR PROTEIN MLH3"/>
    <property type="match status" value="1"/>
</dbReference>
<keyword evidence="4" id="KW-0472">Membrane</keyword>